<keyword evidence="1" id="KW-0620">Polyamine biosynthesis</keyword>
<evidence type="ECO:0008006" key="3">
    <source>
        <dbReference type="Google" id="ProtNLM"/>
    </source>
</evidence>
<sequence>MLSGVALAPPTAPVLVVGLGGGALASALHHSFPQVVVAVELDKAMVEVASNWFDFKVDERMKVEVCDGLDYIRRAAEEGSKFGAILFDVDSKDTSVGLSCPPASFLHPSFLQDVSRCLVEEGLLIVNLVCRDPDLRSEVLNDVKSVFPSVLLQDIPQEVNCILQCLQEPLRDTQALKRRFEEKVKGQSGKFCESYGKNVNDLIDMIKNVSVL</sequence>
<dbReference type="InterPro" id="IPR029063">
    <property type="entry name" value="SAM-dependent_MTases_sf"/>
</dbReference>
<dbReference type="Pfam" id="PF01564">
    <property type="entry name" value="Spermine_synth"/>
    <property type="match status" value="1"/>
</dbReference>
<reference evidence="2" key="1">
    <citation type="submission" date="2015-09" db="EMBL/GenBank/DDBJ databases">
        <title>Scylla olivacea transcriptome.</title>
        <authorList>
            <person name="Ikhwanuddin M."/>
        </authorList>
    </citation>
    <scope>NUCLEOTIDE SEQUENCE</scope>
</reference>
<dbReference type="Gene3D" id="3.40.50.150">
    <property type="entry name" value="Vaccinia Virus protein VP39"/>
    <property type="match status" value="1"/>
</dbReference>
<organism evidence="2">
    <name type="scientific">Scylla olivacea</name>
    <name type="common">Orange mud crab</name>
    <name type="synonym">Cancer olivacea</name>
    <dbReference type="NCBI Taxonomy" id="85551"/>
    <lineage>
        <taxon>Eukaryota</taxon>
        <taxon>Metazoa</taxon>
        <taxon>Ecdysozoa</taxon>
        <taxon>Arthropoda</taxon>
        <taxon>Crustacea</taxon>
        <taxon>Multicrustacea</taxon>
        <taxon>Malacostraca</taxon>
        <taxon>Eumalacostraca</taxon>
        <taxon>Eucarida</taxon>
        <taxon>Decapoda</taxon>
        <taxon>Pleocyemata</taxon>
        <taxon>Brachyura</taxon>
        <taxon>Eubrachyura</taxon>
        <taxon>Portunoidea</taxon>
        <taxon>Portunidae</taxon>
        <taxon>Portuninae</taxon>
        <taxon>Scylla</taxon>
    </lineage>
</organism>
<dbReference type="CDD" id="cd02440">
    <property type="entry name" value="AdoMet_MTases"/>
    <property type="match status" value="1"/>
</dbReference>
<name>A0A0P4W7I3_SCYOL</name>
<dbReference type="PANTHER" id="PTHR43317">
    <property type="entry name" value="THERMOSPERMINE SYNTHASE ACAULIS5"/>
    <property type="match status" value="1"/>
</dbReference>
<proteinExistence type="predicted"/>
<dbReference type="AlphaFoldDB" id="A0A0P4W7I3"/>
<evidence type="ECO:0000256" key="1">
    <source>
        <dbReference type="ARBA" id="ARBA00023115"/>
    </source>
</evidence>
<dbReference type="EMBL" id="GDRN01094986">
    <property type="protein sequence ID" value="JAI59626.1"/>
    <property type="molecule type" value="Transcribed_RNA"/>
</dbReference>
<evidence type="ECO:0000313" key="2">
    <source>
        <dbReference type="EMBL" id="JAI59626.1"/>
    </source>
</evidence>
<dbReference type="SUPFAM" id="SSF53335">
    <property type="entry name" value="S-adenosyl-L-methionine-dependent methyltransferases"/>
    <property type="match status" value="1"/>
</dbReference>
<accession>A0A0P4W7I3</accession>
<protein>
    <recommendedName>
        <fullName evidence="3">PABS domain-containing protein</fullName>
    </recommendedName>
</protein>
<dbReference type="PANTHER" id="PTHR43317:SF1">
    <property type="entry name" value="THERMOSPERMINE SYNTHASE ACAULIS5"/>
    <property type="match status" value="1"/>
</dbReference>
<dbReference type="GO" id="GO:0006596">
    <property type="term" value="P:polyamine biosynthetic process"/>
    <property type="evidence" value="ECO:0007669"/>
    <property type="project" value="UniProtKB-KW"/>
</dbReference>